<name>A0A1G2K2S0_9BACT</name>
<dbReference type="GO" id="GO:0051539">
    <property type="term" value="F:4 iron, 4 sulfur cluster binding"/>
    <property type="evidence" value="ECO:0007669"/>
    <property type="project" value="UniProtKB-KW"/>
</dbReference>
<evidence type="ECO:0000256" key="1">
    <source>
        <dbReference type="ARBA" id="ARBA00001966"/>
    </source>
</evidence>
<dbReference type="EMBL" id="MHQC01000054">
    <property type="protein sequence ID" value="OGZ93685.1"/>
    <property type="molecule type" value="Genomic_DNA"/>
</dbReference>
<dbReference type="InterPro" id="IPR003473">
    <property type="entry name" value="NadA"/>
</dbReference>
<reference evidence="10 11" key="1">
    <citation type="journal article" date="2016" name="Nat. Commun.">
        <title>Thousands of microbial genomes shed light on interconnected biogeochemical processes in an aquifer system.</title>
        <authorList>
            <person name="Anantharaman K."/>
            <person name="Brown C.T."/>
            <person name="Hug L.A."/>
            <person name="Sharon I."/>
            <person name="Castelle C.J."/>
            <person name="Probst A.J."/>
            <person name="Thomas B.C."/>
            <person name="Singh A."/>
            <person name="Wilkins M.J."/>
            <person name="Karaoz U."/>
            <person name="Brodie E.L."/>
            <person name="Williams K.H."/>
            <person name="Hubbard S.S."/>
            <person name="Banfield J.F."/>
        </authorList>
    </citation>
    <scope>NUCLEOTIDE SEQUENCE [LARGE SCALE GENOMIC DNA]</scope>
</reference>
<dbReference type="AlphaFoldDB" id="A0A1G2K2S0"/>
<evidence type="ECO:0000256" key="4">
    <source>
        <dbReference type="ARBA" id="ARBA00022485"/>
    </source>
</evidence>
<comment type="cofactor">
    <cofactor evidence="1">
        <name>[4Fe-4S] cluster</name>
        <dbReference type="ChEBI" id="CHEBI:49883"/>
    </cofactor>
</comment>
<dbReference type="Gene3D" id="3.40.50.10800">
    <property type="entry name" value="NadA-like"/>
    <property type="match status" value="3"/>
</dbReference>
<organism evidence="10 11">
    <name type="scientific">Candidatus Sungbacteria bacterium RIFCSPHIGHO2_01_FULL_47_32</name>
    <dbReference type="NCBI Taxonomy" id="1802264"/>
    <lineage>
        <taxon>Bacteria</taxon>
        <taxon>Candidatus Sungiibacteriota</taxon>
    </lineage>
</organism>
<dbReference type="PANTHER" id="PTHR30573">
    <property type="entry name" value="QUINOLINATE SYNTHETASE A"/>
    <property type="match status" value="1"/>
</dbReference>
<dbReference type="GO" id="GO:0008987">
    <property type="term" value="F:quinolinate synthetase A activity"/>
    <property type="evidence" value="ECO:0007669"/>
    <property type="project" value="InterPro"/>
</dbReference>
<evidence type="ECO:0000313" key="10">
    <source>
        <dbReference type="EMBL" id="OGZ93685.1"/>
    </source>
</evidence>
<dbReference type="GO" id="GO:0034628">
    <property type="term" value="P:'de novo' NAD+ biosynthetic process from L-aspartate"/>
    <property type="evidence" value="ECO:0007669"/>
    <property type="project" value="TreeGrafter"/>
</dbReference>
<dbReference type="EC" id="2.5.1.72" evidence="3"/>
<evidence type="ECO:0000256" key="9">
    <source>
        <dbReference type="ARBA" id="ARBA00023014"/>
    </source>
</evidence>
<dbReference type="Proteomes" id="UP000177152">
    <property type="component" value="Unassembled WGS sequence"/>
</dbReference>
<dbReference type="UniPathway" id="UPA00253">
    <property type="reaction ID" value="UER00327"/>
</dbReference>
<dbReference type="Pfam" id="PF02445">
    <property type="entry name" value="NadA"/>
    <property type="match status" value="1"/>
</dbReference>
<dbReference type="NCBIfam" id="NF006878">
    <property type="entry name" value="PRK09375.1-2"/>
    <property type="match status" value="1"/>
</dbReference>
<evidence type="ECO:0000256" key="5">
    <source>
        <dbReference type="ARBA" id="ARBA00022642"/>
    </source>
</evidence>
<evidence type="ECO:0000256" key="7">
    <source>
        <dbReference type="ARBA" id="ARBA00022723"/>
    </source>
</evidence>
<sequence>MSDTEREWLHKEIRRLKKERNALILAHNYMTKDIQDAADFVGDSLNLAQKGRESDADVLVECAVLFMNQILAIMKKPGQTVLAPDLGALCSLAASADVEKIRAWKREHPDGIVISYVNTYIDVKAESDYCCASANAEKVLLYVLEHEKGKPILFLPDVYLGFYAAKLLEKRGVPLDLLWLMMGACHVHDRIRPHHVAEQMKFHPEAAVVVHPECGCTSACMRQMDGGSVPANMLGFRSTQGMAEFIKNSPASTIIMATEVDNAYPMSKAVPGKIIIPASREARCAFMKQNTLRNLYLSLRDMKHEITVDKELARRARLPIERMLAIR</sequence>
<dbReference type="PANTHER" id="PTHR30573:SF0">
    <property type="entry name" value="QUINOLINATE SYNTHASE, CHLOROPLASTIC"/>
    <property type="match status" value="1"/>
</dbReference>
<evidence type="ECO:0000256" key="8">
    <source>
        <dbReference type="ARBA" id="ARBA00023004"/>
    </source>
</evidence>
<keyword evidence="8" id="KW-0408">Iron</keyword>
<comment type="caution">
    <text evidence="10">The sequence shown here is derived from an EMBL/GenBank/DDBJ whole genome shotgun (WGS) entry which is preliminary data.</text>
</comment>
<comment type="pathway">
    <text evidence="2">Cofactor biosynthesis; NAD(+) biosynthesis; quinolinate from iminoaspartate: step 1/1.</text>
</comment>
<evidence type="ECO:0000256" key="3">
    <source>
        <dbReference type="ARBA" id="ARBA00012669"/>
    </source>
</evidence>
<dbReference type="SUPFAM" id="SSF142754">
    <property type="entry name" value="NadA-like"/>
    <property type="match status" value="1"/>
</dbReference>
<keyword evidence="7" id="KW-0479">Metal-binding</keyword>
<evidence type="ECO:0000256" key="6">
    <source>
        <dbReference type="ARBA" id="ARBA00022679"/>
    </source>
</evidence>
<dbReference type="GO" id="GO:0046872">
    <property type="term" value="F:metal ion binding"/>
    <property type="evidence" value="ECO:0007669"/>
    <property type="project" value="UniProtKB-KW"/>
</dbReference>
<keyword evidence="6" id="KW-0808">Transferase</keyword>
<keyword evidence="9" id="KW-0411">Iron-sulfur</keyword>
<dbReference type="InterPro" id="IPR036094">
    <property type="entry name" value="NadA_sf"/>
</dbReference>
<keyword evidence="5" id="KW-0662">Pyridine nucleotide biosynthesis</keyword>
<gene>
    <name evidence="10" type="ORF">A2633_06195</name>
</gene>
<proteinExistence type="predicted"/>
<evidence type="ECO:0000256" key="2">
    <source>
        <dbReference type="ARBA" id="ARBA00005065"/>
    </source>
</evidence>
<protein>
    <recommendedName>
        <fullName evidence="3">quinolinate synthase</fullName>
        <ecNumber evidence="3">2.5.1.72</ecNumber>
    </recommendedName>
</protein>
<evidence type="ECO:0000313" key="11">
    <source>
        <dbReference type="Proteomes" id="UP000177152"/>
    </source>
</evidence>
<accession>A0A1G2K2S0</accession>
<keyword evidence="4" id="KW-0004">4Fe-4S</keyword>